<reference evidence="4" key="1">
    <citation type="submission" date="2022-04" db="EMBL/GenBank/DDBJ databases">
        <title>Carnegiea gigantea Genome sequencing and assembly v2.</title>
        <authorList>
            <person name="Copetti D."/>
            <person name="Sanderson M.J."/>
            <person name="Burquez A."/>
            <person name="Wojciechowski M.F."/>
        </authorList>
    </citation>
    <scope>NUCLEOTIDE SEQUENCE</scope>
    <source>
        <strain evidence="4">SGP5-SGP5p</strain>
        <tissue evidence="4">Aerial part</tissue>
    </source>
</reference>
<dbReference type="AlphaFoldDB" id="A0A9Q1JZP9"/>
<proteinExistence type="predicted"/>
<accession>A0A9Q1JZP9</accession>
<dbReference type="GO" id="GO:0046556">
    <property type="term" value="F:alpha-L-arabinofuranosidase activity"/>
    <property type="evidence" value="ECO:0007669"/>
    <property type="project" value="TreeGrafter"/>
</dbReference>
<dbReference type="InterPro" id="IPR044993">
    <property type="entry name" value="BXL"/>
</dbReference>
<organism evidence="4 5">
    <name type="scientific">Carnegiea gigantea</name>
    <dbReference type="NCBI Taxonomy" id="171969"/>
    <lineage>
        <taxon>Eukaryota</taxon>
        <taxon>Viridiplantae</taxon>
        <taxon>Streptophyta</taxon>
        <taxon>Embryophyta</taxon>
        <taxon>Tracheophyta</taxon>
        <taxon>Spermatophyta</taxon>
        <taxon>Magnoliopsida</taxon>
        <taxon>eudicotyledons</taxon>
        <taxon>Gunneridae</taxon>
        <taxon>Pentapetalae</taxon>
        <taxon>Caryophyllales</taxon>
        <taxon>Cactineae</taxon>
        <taxon>Cactaceae</taxon>
        <taxon>Cactoideae</taxon>
        <taxon>Echinocereeae</taxon>
        <taxon>Carnegiea</taxon>
    </lineage>
</organism>
<dbReference type="SUPFAM" id="SSF52279">
    <property type="entry name" value="Beta-D-glucan exohydrolase, C-terminal domain"/>
    <property type="match status" value="1"/>
</dbReference>
<dbReference type="PANTHER" id="PTHR42721:SF1">
    <property type="entry name" value="BETA-D-XYLOSIDASE 6-RELATED"/>
    <property type="match status" value="1"/>
</dbReference>
<evidence type="ECO:0000256" key="1">
    <source>
        <dbReference type="ARBA" id="ARBA00022801"/>
    </source>
</evidence>
<keyword evidence="5" id="KW-1185">Reference proteome</keyword>
<evidence type="ECO:0000259" key="3">
    <source>
        <dbReference type="Pfam" id="PF01915"/>
    </source>
</evidence>
<evidence type="ECO:0000313" key="5">
    <source>
        <dbReference type="Proteomes" id="UP001153076"/>
    </source>
</evidence>
<keyword evidence="1" id="KW-0378">Hydrolase</keyword>
<dbReference type="OrthoDB" id="47059at2759"/>
<name>A0A9Q1JZP9_9CARY</name>
<dbReference type="Proteomes" id="UP001153076">
    <property type="component" value="Unassembled WGS sequence"/>
</dbReference>
<evidence type="ECO:0000313" key="4">
    <source>
        <dbReference type="EMBL" id="KAJ8434078.1"/>
    </source>
</evidence>
<dbReference type="GO" id="GO:0031222">
    <property type="term" value="P:arabinan catabolic process"/>
    <property type="evidence" value="ECO:0007669"/>
    <property type="project" value="TreeGrafter"/>
</dbReference>
<dbReference type="PANTHER" id="PTHR42721">
    <property type="entry name" value="SUGAR HYDROLASE-RELATED"/>
    <property type="match status" value="1"/>
</dbReference>
<protein>
    <recommendedName>
        <fullName evidence="3">Glycoside hydrolase family 3 C-terminal domain-containing protein</fullName>
    </recommendedName>
</protein>
<sequence>MLLLAEAKGYCLAERFKFEPILRTKQHPTQFSHHACQCMCQSPPLMHAAPYPKPPFLSVSKGPLILVLTGGGPLDVSFAKGDAKIASILWAGYPGEGGGKALAQVVFGDYNKESFAKIPMHDMNMRVNPSRRYPGRTYRFYTEEPIHHFGHGLSYTDYTNKLLSTPNRLSFWVTIERKPASWFVKEHDGVIVRGTQP</sequence>
<dbReference type="Pfam" id="PF01915">
    <property type="entry name" value="Glyco_hydro_3_C"/>
    <property type="match status" value="1"/>
</dbReference>
<dbReference type="Gene3D" id="3.40.50.1700">
    <property type="entry name" value="Glycoside hydrolase family 3 C-terminal domain"/>
    <property type="match status" value="1"/>
</dbReference>
<dbReference type="InterPro" id="IPR002772">
    <property type="entry name" value="Glyco_hydro_3_C"/>
</dbReference>
<dbReference type="GO" id="GO:0045493">
    <property type="term" value="P:xylan catabolic process"/>
    <property type="evidence" value="ECO:0007669"/>
    <property type="project" value="InterPro"/>
</dbReference>
<dbReference type="GO" id="GO:0009044">
    <property type="term" value="F:xylan 1,4-beta-xylosidase activity"/>
    <property type="evidence" value="ECO:0007669"/>
    <property type="project" value="InterPro"/>
</dbReference>
<dbReference type="InterPro" id="IPR036881">
    <property type="entry name" value="Glyco_hydro_3_C_sf"/>
</dbReference>
<dbReference type="EMBL" id="JAKOGI010000501">
    <property type="protein sequence ID" value="KAJ8434078.1"/>
    <property type="molecule type" value="Genomic_DNA"/>
</dbReference>
<keyword evidence="2" id="KW-0326">Glycosidase</keyword>
<gene>
    <name evidence="4" type="ORF">Cgig2_007593</name>
</gene>
<evidence type="ECO:0000256" key="2">
    <source>
        <dbReference type="ARBA" id="ARBA00023295"/>
    </source>
</evidence>
<feature type="domain" description="Glycoside hydrolase family 3 C-terminal" evidence="3">
    <location>
        <begin position="62"/>
        <end position="155"/>
    </location>
</feature>
<comment type="caution">
    <text evidence="4">The sequence shown here is derived from an EMBL/GenBank/DDBJ whole genome shotgun (WGS) entry which is preliminary data.</text>
</comment>